<dbReference type="GO" id="GO:0008270">
    <property type="term" value="F:zinc ion binding"/>
    <property type="evidence" value="ECO:0007669"/>
    <property type="project" value="UniProtKB-KW"/>
</dbReference>
<feature type="compositionally biased region" description="Basic and acidic residues" evidence="13">
    <location>
        <begin position="287"/>
        <end position="298"/>
    </location>
</feature>
<feature type="compositionally biased region" description="Basic and acidic residues" evidence="13">
    <location>
        <begin position="305"/>
        <end position="323"/>
    </location>
</feature>
<evidence type="ECO:0000256" key="3">
    <source>
        <dbReference type="ARBA" id="ARBA00022679"/>
    </source>
</evidence>
<feature type="compositionally biased region" description="Basic and acidic residues" evidence="13">
    <location>
        <begin position="35"/>
        <end position="45"/>
    </location>
</feature>
<keyword evidence="4 12" id="KW-0479">Metal-binding</keyword>
<keyword evidence="3" id="KW-0808">Transferase</keyword>
<comment type="subcellular location">
    <subcellularLocation>
        <location evidence="1">Nucleus</location>
    </subcellularLocation>
</comment>
<dbReference type="EMBL" id="GBYB01003073">
    <property type="protein sequence ID" value="JAG72840.1"/>
    <property type="molecule type" value="Transcribed_RNA"/>
</dbReference>
<evidence type="ECO:0000256" key="10">
    <source>
        <dbReference type="ARBA" id="ARBA00023242"/>
    </source>
</evidence>
<feature type="domain" description="TAZ-type" evidence="14">
    <location>
        <begin position="313"/>
        <end position="401"/>
    </location>
</feature>
<dbReference type="GO" id="GO:0031490">
    <property type="term" value="F:chromatin DNA binding"/>
    <property type="evidence" value="ECO:0007669"/>
    <property type="project" value="TreeGrafter"/>
</dbReference>
<feature type="region of interest" description="Disordered" evidence="13">
    <location>
        <begin position="273"/>
        <end position="323"/>
    </location>
</feature>
<organism evidence="15">
    <name type="scientific">Fopius arisanus</name>
    <dbReference type="NCBI Taxonomy" id="64838"/>
    <lineage>
        <taxon>Eukaryota</taxon>
        <taxon>Metazoa</taxon>
        <taxon>Ecdysozoa</taxon>
        <taxon>Arthropoda</taxon>
        <taxon>Hexapoda</taxon>
        <taxon>Insecta</taxon>
        <taxon>Pterygota</taxon>
        <taxon>Neoptera</taxon>
        <taxon>Endopterygota</taxon>
        <taxon>Hymenoptera</taxon>
        <taxon>Apocrita</taxon>
        <taxon>Ichneumonoidea</taxon>
        <taxon>Braconidae</taxon>
        <taxon>Opiinae</taxon>
        <taxon>Fopius</taxon>
    </lineage>
</organism>
<evidence type="ECO:0000259" key="14">
    <source>
        <dbReference type="PROSITE" id="PS50134"/>
    </source>
</evidence>
<dbReference type="GO" id="GO:0000123">
    <property type="term" value="C:histone acetyltransferase complex"/>
    <property type="evidence" value="ECO:0007669"/>
    <property type="project" value="TreeGrafter"/>
</dbReference>
<feature type="zinc finger region" description="TAZ-type" evidence="12">
    <location>
        <begin position="50"/>
        <end position="137"/>
    </location>
</feature>
<evidence type="ECO:0000256" key="2">
    <source>
        <dbReference type="ARBA" id="ARBA00013184"/>
    </source>
</evidence>
<dbReference type="EC" id="2.3.1.48" evidence="2"/>
<evidence type="ECO:0000256" key="5">
    <source>
        <dbReference type="ARBA" id="ARBA00022771"/>
    </source>
</evidence>
<dbReference type="GO" id="GO:0005667">
    <property type="term" value="C:transcription regulator complex"/>
    <property type="evidence" value="ECO:0007669"/>
    <property type="project" value="TreeGrafter"/>
</dbReference>
<protein>
    <recommendedName>
        <fullName evidence="2">histone acetyltransferase</fullName>
        <ecNumber evidence="2">2.3.1.48</ecNumber>
    </recommendedName>
</protein>
<feature type="region of interest" description="Disordered" evidence="13">
    <location>
        <begin position="26"/>
        <end position="45"/>
    </location>
</feature>
<dbReference type="GO" id="GO:0003713">
    <property type="term" value="F:transcription coactivator activity"/>
    <property type="evidence" value="ECO:0007669"/>
    <property type="project" value="TreeGrafter"/>
</dbReference>
<proteinExistence type="predicted"/>
<evidence type="ECO:0000256" key="1">
    <source>
        <dbReference type="ARBA" id="ARBA00004123"/>
    </source>
</evidence>
<dbReference type="SMART" id="SM00551">
    <property type="entry name" value="ZnF_TAZ"/>
    <property type="match status" value="2"/>
</dbReference>
<evidence type="ECO:0000256" key="4">
    <source>
        <dbReference type="ARBA" id="ARBA00022723"/>
    </source>
</evidence>
<sequence length="416" mass="47998">METNNNKPEKCPVVIDLEEEDEIIELPPPNTSLQQDHEQTSNDMELKDTGGTQRKAIQQCLALLLHAQRCDILQEESSEVQIRCVQPHCSSIKDLLIHQNNCQKKQKCSVPRCSSSKMILRHWENCRREDCPLCSPLRKRFNVQLLTGPNQPQEINKKSKDPSLVGKNSEENRFLLNPFASPRTIWQTTGESWDDDPIVVVRIPERPIPTRSRKKKKSSGKTSGNMNNCNLVTESLMPPKKWRLQKITSGEQYSRENKGFKFRNSSDRRIYFSEQTRGFHPKSLRQPSRDDSGFDSRAKVPFPKTRRDQTRGEPQKTDHMKERQDQMLRLVHAFDCRRKESQGLSDNCIKPSCTSTKHLLEHMKNCERTLNCWIPNCISSKRILIHINECKDEVCEMCAPLTISKRNSTTGTSSDV</sequence>
<evidence type="ECO:0000256" key="9">
    <source>
        <dbReference type="ARBA" id="ARBA00023163"/>
    </source>
</evidence>
<feature type="zinc finger region" description="TAZ-type" evidence="12">
    <location>
        <begin position="313"/>
        <end position="401"/>
    </location>
</feature>
<dbReference type="AlphaFoldDB" id="A0A0C9PPC8"/>
<keyword evidence="9" id="KW-0804">Transcription</keyword>
<dbReference type="InterPro" id="IPR013178">
    <property type="entry name" value="Histone_AcTrfase_Rtt109/CBP"/>
</dbReference>
<dbReference type="Pfam" id="PF02135">
    <property type="entry name" value="zf-TAZ"/>
    <property type="match status" value="2"/>
</dbReference>
<keyword evidence="10" id="KW-0539">Nucleus</keyword>
<dbReference type="GO" id="GO:0005634">
    <property type="term" value="C:nucleus"/>
    <property type="evidence" value="ECO:0007669"/>
    <property type="project" value="UniProtKB-SubCell"/>
</dbReference>
<gene>
    <name evidence="15" type="primary">Ep300</name>
    <name evidence="15" type="ORF">g.10853</name>
</gene>
<reference evidence="15" key="1">
    <citation type="submission" date="2015-01" db="EMBL/GenBank/DDBJ databases">
        <title>Transcriptome Assembly of Fopius arisanus.</title>
        <authorList>
            <person name="Geib S."/>
        </authorList>
    </citation>
    <scope>NUCLEOTIDE SEQUENCE</scope>
</reference>
<evidence type="ECO:0000256" key="13">
    <source>
        <dbReference type="SAM" id="MobiDB-lite"/>
    </source>
</evidence>
<keyword evidence="7" id="KW-0156">Chromatin regulator</keyword>
<dbReference type="InterPro" id="IPR035898">
    <property type="entry name" value="TAZ_dom_sf"/>
</dbReference>
<evidence type="ECO:0000256" key="7">
    <source>
        <dbReference type="ARBA" id="ARBA00022853"/>
    </source>
</evidence>
<evidence type="ECO:0000256" key="12">
    <source>
        <dbReference type="PROSITE-ProRule" id="PRU00203"/>
    </source>
</evidence>
<evidence type="ECO:0000256" key="8">
    <source>
        <dbReference type="ARBA" id="ARBA00023015"/>
    </source>
</evidence>
<dbReference type="PANTHER" id="PTHR13808:SF1">
    <property type="entry name" value="HISTONE ACETYLTRANSFERASE"/>
    <property type="match status" value="1"/>
</dbReference>
<dbReference type="SUPFAM" id="SSF57933">
    <property type="entry name" value="TAZ domain"/>
    <property type="match status" value="2"/>
</dbReference>
<dbReference type="PANTHER" id="PTHR13808">
    <property type="entry name" value="CBP/P300-RELATED"/>
    <property type="match status" value="1"/>
</dbReference>
<evidence type="ECO:0000313" key="15">
    <source>
        <dbReference type="EMBL" id="JAG72840.1"/>
    </source>
</evidence>
<feature type="region of interest" description="Disordered" evidence="13">
    <location>
        <begin position="205"/>
        <end position="232"/>
    </location>
</feature>
<name>A0A0C9PPC8_9HYME</name>
<accession>A0A0C9PPC8</accession>
<dbReference type="PROSITE" id="PS50134">
    <property type="entry name" value="ZF_TAZ"/>
    <property type="match status" value="2"/>
</dbReference>
<comment type="catalytic activity">
    <reaction evidence="11">
        <text>L-lysyl-[protein] + acetyl-CoA = N(6)-acetyl-L-lysyl-[protein] + CoA + H(+)</text>
        <dbReference type="Rhea" id="RHEA:45948"/>
        <dbReference type="Rhea" id="RHEA-COMP:9752"/>
        <dbReference type="Rhea" id="RHEA-COMP:10731"/>
        <dbReference type="ChEBI" id="CHEBI:15378"/>
        <dbReference type="ChEBI" id="CHEBI:29969"/>
        <dbReference type="ChEBI" id="CHEBI:57287"/>
        <dbReference type="ChEBI" id="CHEBI:57288"/>
        <dbReference type="ChEBI" id="CHEBI:61930"/>
        <dbReference type="EC" id="2.3.1.48"/>
    </reaction>
</comment>
<evidence type="ECO:0000256" key="11">
    <source>
        <dbReference type="ARBA" id="ARBA00048017"/>
    </source>
</evidence>
<dbReference type="InterPro" id="IPR000197">
    <property type="entry name" value="Znf_TAZ"/>
</dbReference>
<dbReference type="Gene3D" id="1.20.1020.10">
    <property type="entry name" value="TAZ domain"/>
    <property type="match status" value="2"/>
</dbReference>
<dbReference type="GO" id="GO:0004402">
    <property type="term" value="F:histone acetyltransferase activity"/>
    <property type="evidence" value="ECO:0007669"/>
    <property type="project" value="InterPro"/>
</dbReference>
<feature type="domain" description="TAZ-type" evidence="14">
    <location>
        <begin position="50"/>
        <end position="137"/>
    </location>
</feature>
<dbReference type="GO" id="GO:0045944">
    <property type="term" value="P:positive regulation of transcription by RNA polymerase II"/>
    <property type="evidence" value="ECO:0007669"/>
    <property type="project" value="TreeGrafter"/>
</dbReference>
<keyword evidence="6 12" id="KW-0862">Zinc</keyword>
<evidence type="ECO:0000256" key="6">
    <source>
        <dbReference type="ARBA" id="ARBA00022833"/>
    </source>
</evidence>
<keyword evidence="8" id="KW-0805">Transcription regulation</keyword>
<keyword evidence="5 12" id="KW-0863">Zinc-finger</keyword>